<feature type="chain" id="PRO_5035311152" description="MSHA biogenesis protein MshK" evidence="1">
    <location>
        <begin position="19"/>
        <end position="114"/>
    </location>
</feature>
<keyword evidence="1" id="KW-0732">Signal</keyword>
<reference evidence="2" key="1">
    <citation type="submission" date="2020-10" db="EMBL/GenBank/DDBJ databases">
        <title>Bacterium isolated from coastal waters sediment.</title>
        <authorList>
            <person name="Chen R.-J."/>
            <person name="Lu D.-C."/>
            <person name="Zhu K.-L."/>
            <person name="Du Z.-J."/>
        </authorList>
    </citation>
    <scope>NUCLEOTIDE SEQUENCE</scope>
    <source>
        <strain evidence="2">N1Y112</strain>
    </source>
</reference>
<feature type="signal peptide" evidence="1">
    <location>
        <begin position="1"/>
        <end position="18"/>
    </location>
</feature>
<comment type="caution">
    <text evidence="2">The sequence shown here is derived from an EMBL/GenBank/DDBJ whole genome shotgun (WGS) entry which is preliminary data.</text>
</comment>
<dbReference type="EMBL" id="JADEYS010000005">
    <property type="protein sequence ID" value="MBE9396825.1"/>
    <property type="molecule type" value="Genomic_DNA"/>
</dbReference>
<accession>A0A8J7FT69</accession>
<evidence type="ECO:0000256" key="1">
    <source>
        <dbReference type="SAM" id="SignalP"/>
    </source>
</evidence>
<dbReference type="Proteomes" id="UP000640333">
    <property type="component" value="Unassembled WGS sequence"/>
</dbReference>
<evidence type="ECO:0008006" key="4">
    <source>
        <dbReference type="Google" id="ProtNLM"/>
    </source>
</evidence>
<sequence length="114" mass="12612">MRNLILAGAVVLSMQVSANELPGDPTRPTAYKTVVKTTQVAKRHFTLSYLMVGEKRRVAVVNGQQVVPGSRVDGARVLTITPDGVRLQVGNQRRTLLINKQTGFKKELSDRKRN</sequence>
<organism evidence="2 3">
    <name type="scientific">Pontibacterium sinense</name>
    <dbReference type="NCBI Taxonomy" id="2781979"/>
    <lineage>
        <taxon>Bacteria</taxon>
        <taxon>Pseudomonadati</taxon>
        <taxon>Pseudomonadota</taxon>
        <taxon>Gammaproteobacteria</taxon>
        <taxon>Oceanospirillales</taxon>
        <taxon>Oceanospirillaceae</taxon>
        <taxon>Pontibacterium</taxon>
    </lineage>
</organism>
<keyword evidence="3" id="KW-1185">Reference proteome</keyword>
<protein>
    <recommendedName>
        <fullName evidence="4">MSHA biogenesis protein MshK</fullName>
    </recommendedName>
</protein>
<evidence type="ECO:0000313" key="2">
    <source>
        <dbReference type="EMBL" id="MBE9396825.1"/>
    </source>
</evidence>
<gene>
    <name evidence="2" type="ORF">IOQ59_06060</name>
</gene>
<name>A0A8J7FT69_9GAMM</name>
<dbReference type="AlphaFoldDB" id="A0A8J7FT69"/>
<proteinExistence type="predicted"/>
<dbReference type="RefSeq" id="WP_193952383.1">
    <property type="nucleotide sequence ID" value="NZ_JADEYS010000005.1"/>
</dbReference>
<evidence type="ECO:0000313" key="3">
    <source>
        <dbReference type="Proteomes" id="UP000640333"/>
    </source>
</evidence>